<dbReference type="InterPro" id="IPR014729">
    <property type="entry name" value="Rossmann-like_a/b/a_fold"/>
</dbReference>
<dbReference type="SUPFAM" id="SSF52402">
    <property type="entry name" value="Adenine nucleotide alpha hydrolases-like"/>
    <property type="match status" value="1"/>
</dbReference>
<dbReference type="KEGG" id="bex:A11Q_94"/>
<dbReference type="Gene3D" id="3.40.50.620">
    <property type="entry name" value="HUPs"/>
    <property type="match status" value="1"/>
</dbReference>
<dbReference type="HOGENOM" id="CLU_062179_0_0_7"/>
<evidence type="ECO:0008006" key="3">
    <source>
        <dbReference type="Google" id="ProtNLM"/>
    </source>
</evidence>
<evidence type="ECO:0000313" key="1">
    <source>
        <dbReference type="EMBL" id="AGH94314.1"/>
    </source>
</evidence>
<keyword evidence="2" id="KW-1185">Reference proteome</keyword>
<dbReference type="Proteomes" id="UP000012040">
    <property type="component" value="Chromosome"/>
</dbReference>
<evidence type="ECO:0000313" key="2">
    <source>
        <dbReference type="Proteomes" id="UP000012040"/>
    </source>
</evidence>
<dbReference type="EMBL" id="CP003537">
    <property type="protein sequence ID" value="AGH94314.1"/>
    <property type="molecule type" value="Genomic_DNA"/>
</dbReference>
<protein>
    <recommendedName>
        <fullName evidence="3">Asparagine synthetase domain-containing protein</fullName>
    </recommendedName>
</protein>
<dbReference type="AlphaFoldDB" id="M4VMK2"/>
<proteinExistence type="predicted"/>
<reference evidence="1 2" key="1">
    <citation type="journal article" date="2013" name="ISME J.">
        <title>By their genes ye shall know them: genomic signatures of predatory bacteria.</title>
        <authorList>
            <person name="Pasternak Z."/>
            <person name="Pietrokovski S."/>
            <person name="Rotem O."/>
            <person name="Gophna U."/>
            <person name="Lurie-Weinberger M.N."/>
            <person name="Jurkevitch E."/>
        </authorList>
    </citation>
    <scope>NUCLEOTIDE SEQUENCE [LARGE SCALE GENOMIC DNA]</scope>
    <source>
        <strain evidence="1 2">JSS</strain>
    </source>
</reference>
<dbReference type="PATRIC" id="fig|1184267.3.peg.96"/>
<dbReference type="STRING" id="1184267.A11Q_94"/>
<gene>
    <name evidence="1" type="ORF">A11Q_94</name>
</gene>
<sequence>MNPDSLNSFESVYSHQEHLLVSLTGTRQLLCLGTPTRPLNTPFDEAVLAAHLIYQRANSKEVVLCLSGGLDSECMLTTFIAANIPFKVCILDFENNLNAHDTNTAKEICRRHQIIPEIKTIDIIDFYESPRFLEYAKASSCSSPQVVVHCYLADQINGVPVFGGDFFYFHNELVYFNKPPNSIQLPHYKDFAIDRFLRRHGRFGVGHFLNYTSELIHSFLQYTRAARSHTYDNSSITTRYDFKQAIYRDGGFQFAQYPERTFKQTGFEKVKDVFAEKNKDGWAYEKLYRYPLEQLYGKTEKVFLVLKKDNHFMAKLLKEMADVK</sequence>
<organism evidence="1 2">
    <name type="scientific">Pseudobdellovibrio exovorus JSS</name>
    <dbReference type="NCBI Taxonomy" id="1184267"/>
    <lineage>
        <taxon>Bacteria</taxon>
        <taxon>Pseudomonadati</taxon>
        <taxon>Bdellovibrionota</taxon>
        <taxon>Bdellovibrionia</taxon>
        <taxon>Bdellovibrionales</taxon>
        <taxon>Pseudobdellovibrionaceae</taxon>
        <taxon>Pseudobdellovibrio</taxon>
    </lineage>
</organism>
<accession>M4VMK2</accession>
<name>M4VMK2_9BACT</name>